<dbReference type="Proteomes" id="UP000254808">
    <property type="component" value="Chromosome"/>
</dbReference>
<sequence>MGHKEIAAYPAWQIADNRAEKPEPHRRLIIGTVSGMTVLGSGREVEICFGKKTGAPARRSTNRRNHRETLNRLHPPRSPEPVIPETPARMP</sequence>
<evidence type="ECO:0000313" key="3">
    <source>
        <dbReference type="Proteomes" id="UP000254808"/>
    </source>
</evidence>
<gene>
    <name evidence="2" type="ORF">CYPRO_1113</name>
</gene>
<organism evidence="2 3">
    <name type="scientific">Cyclonatronum proteinivorum</name>
    <dbReference type="NCBI Taxonomy" id="1457365"/>
    <lineage>
        <taxon>Bacteria</taxon>
        <taxon>Pseudomonadati</taxon>
        <taxon>Balneolota</taxon>
        <taxon>Balneolia</taxon>
        <taxon>Balneolales</taxon>
        <taxon>Cyclonatronaceae</taxon>
        <taxon>Cyclonatronum</taxon>
    </lineage>
</organism>
<name>A0A345UIS6_9BACT</name>
<proteinExistence type="predicted"/>
<accession>A0A345UIS6</accession>
<evidence type="ECO:0000256" key="1">
    <source>
        <dbReference type="SAM" id="MobiDB-lite"/>
    </source>
</evidence>
<feature type="region of interest" description="Disordered" evidence="1">
    <location>
        <begin position="52"/>
        <end position="91"/>
    </location>
</feature>
<dbReference type="KEGG" id="cprv:CYPRO_1113"/>
<reference evidence="2 3" key="1">
    <citation type="submission" date="2018-03" db="EMBL/GenBank/DDBJ databases">
        <title>Phenotypic and genomic properties of Cyclonatronum proteinivorum gen. nov., sp. nov., a haloalkaliphilic bacteroidete from soda lakes possessing Na+-translocating rhodopsin.</title>
        <authorList>
            <person name="Toshchakov S.V."/>
            <person name="Korzhenkov A."/>
            <person name="Samarov N.I."/>
            <person name="Kublanov I.V."/>
            <person name="Muntyan M.S."/>
            <person name="Sorokin D.Y."/>
        </authorList>
    </citation>
    <scope>NUCLEOTIDE SEQUENCE [LARGE SCALE GENOMIC DNA]</scope>
    <source>
        <strain evidence="2 3">Omega</strain>
    </source>
</reference>
<keyword evidence="3" id="KW-1185">Reference proteome</keyword>
<dbReference type="EMBL" id="CP027806">
    <property type="protein sequence ID" value="AXJ00378.1"/>
    <property type="molecule type" value="Genomic_DNA"/>
</dbReference>
<dbReference type="AlphaFoldDB" id="A0A345UIS6"/>
<feature type="compositionally biased region" description="Pro residues" evidence="1">
    <location>
        <begin position="76"/>
        <end position="91"/>
    </location>
</feature>
<evidence type="ECO:0000313" key="2">
    <source>
        <dbReference type="EMBL" id="AXJ00378.1"/>
    </source>
</evidence>
<protein>
    <submittedName>
        <fullName evidence="2">Uncharacterized protein</fullName>
    </submittedName>
</protein>